<feature type="region of interest" description="Disordered" evidence="2">
    <location>
        <begin position="160"/>
        <end position="225"/>
    </location>
</feature>
<evidence type="ECO:0000313" key="6">
    <source>
        <dbReference type="Proteomes" id="UP000316726"/>
    </source>
</evidence>
<feature type="compositionally biased region" description="Low complexity" evidence="2">
    <location>
        <begin position="190"/>
        <end position="205"/>
    </location>
</feature>
<dbReference type="OrthoDB" id="339151at2759"/>
<dbReference type="GO" id="GO:1990904">
    <property type="term" value="C:ribonucleoprotein complex"/>
    <property type="evidence" value="ECO:0007669"/>
    <property type="project" value="TreeGrafter"/>
</dbReference>
<protein>
    <submittedName>
        <fullName evidence="5">Nuclear transport factor 2 domain-containing protein</fullName>
    </submittedName>
</protein>
<reference evidence="4" key="2">
    <citation type="submission" date="2021-01" db="EMBL/GenBank/DDBJ databases">
        <authorList>
            <person name="Corre E."/>
            <person name="Pelletier E."/>
            <person name="Niang G."/>
            <person name="Scheremetjew M."/>
            <person name="Finn R."/>
            <person name="Kale V."/>
            <person name="Holt S."/>
            <person name="Cochrane G."/>
            <person name="Meng A."/>
            <person name="Brown T."/>
            <person name="Cohen L."/>
        </authorList>
    </citation>
    <scope>NUCLEOTIDE SEQUENCE</scope>
    <source>
        <strain evidence="4">CCMP1205</strain>
    </source>
</reference>
<accession>A0A5B8MN34</accession>
<dbReference type="InterPro" id="IPR032710">
    <property type="entry name" value="NTF2-like_dom_sf"/>
</dbReference>
<evidence type="ECO:0000256" key="2">
    <source>
        <dbReference type="SAM" id="MobiDB-lite"/>
    </source>
</evidence>
<gene>
    <name evidence="5" type="ORF">A3770_06p43970</name>
    <name evidence="4" type="ORF">CPRI1469_LOCUS6763</name>
</gene>
<feature type="domain" description="NTF2" evidence="3">
    <location>
        <begin position="32"/>
        <end position="149"/>
    </location>
</feature>
<dbReference type="InterPro" id="IPR002075">
    <property type="entry name" value="NTF2_dom"/>
</dbReference>
<evidence type="ECO:0000259" key="3">
    <source>
        <dbReference type="PROSITE" id="PS50177"/>
    </source>
</evidence>
<dbReference type="EMBL" id="CP031039">
    <property type="protein sequence ID" value="QDZ21879.1"/>
    <property type="molecule type" value="Genomic_DNA"/>
</dbReference>
<dbReference type="Gene3D" id="3.10.450.50">
    <property type="match status" value="1"/>
</dbReference>
<dbReference type="Proteomes" id="UP000316726">
    <property type="component" value="Chromosome 6"/>
</dbReference>
<feature type="compositionally biased region" description="Basic and acidic residues" evidence="2">
    <location>
        <begin position="160"/>
        <end position="189"/>
    </location>
</feature>
<organism evidence="5 6">
    <name type="scientific">Chloropicon primus</name>
    <dbReference type="NCBI Taxonomy" id="1764295"/>
    <lineage>
        <taxon>Eukaryota</taxon>
        <taxon>Viridiplantae</taxon>
        <taxon>Chlorophyta</taxon>
        <taxon>Chloropicophyceae</taxon>
        <taxon>Chloropicales</taxon>
        <taxon>Chloropicaceae</taxon>
        <taxon>Chloropicon</taxon>
    </lineage>
</organism>
<dbReference type="CDD" id="cd00780">
    <property type="entry name" value="NTF2"/>
    <property type="match status" value="1"/>
</dbReference>
<dbReference type="InterPro" id="IPR039539">
    <property type="entry name" value="Ras_GTPase_bind_prot"/>
</dbReference>
<dbReference type="PANTHER" id="PTHR10693:SF20">
    <property type="entry name" value="AT27578P"/>
    <property type="match status" value="1"/>
</dbReference>
<dbReference type="STRING" id="1764295.A0A5B8MN34"/>
<dbReference type="PROSITE" id="PS50177">
    <property type="entry name" value="NTF2_DOMAIN"/>
    <property type="match status" value="1"/>
</dbReference>
<evidence type="ECO:0000313" key="4">
    <source>
        <dbReference type="EMBL" id="CAD9717898.1"/>
    </source>
</evidence>
<dbReference type="GO" id="GO:0005829">
    <property type="term" value="C:cytosol"/>
    <property type="evidence" value="ECO:0007669"/>
    <property type="project" value="TreeGrafter"/>
</dbReference>
<keyword evidence="1" id="KW-0694">RNA-binding</keyword>
<sequence>MATAVPQQGRGIEANRMSAPAPTPMILESKTVATQFVKQYYHVLSNFPATLHRFYTDASTLSHSVVGGETMLVQTQRGIHEKVVGLGLEGAVPQILSVDAQTSLNGGVVVHTTGFLTLQGTTTPRPFAQVFFLAQQEHGYYVLNDLFCWLQKEVIPKHEAVEPKQEQSNEKRVDQPKEQAKKEEPKVVAKETGATAQAPAPEEAPVVLKENRATEESAPAAEVPMTYAQRAAAAAKRISVQVPQSTNGSEVLAARNWGGEEEDKKPTIIKKKRDKGKGRGRRDRGDRSKSNNS</sequence>
<name>A0A5B8MN34_9CHLO</name>
<feature type="compositionally biased region" description="Basic residues" evidence="2">
    <location>
        <begin position="267"/>
        <end position="282"/>
    </location>
</feature>
<dbReference type="AlphaFoldDB" id="A0A5B8MN34"/>
<dbReference type="GO" id="GO:0003729">
    <property type="term" value="F:mRNA binding"/>
    <property type="evidence" value="ECO:0007669"/>
    <property type="project" value="TreeGrafter"/>
</dbReference>
<dbReference type="EMBL" id="HBHL01010125">
    <property type="protein sequence ID" value="CAD9717898.1"/>
    <property type="molecule type" value="Transcribed_RNA"/>
</dbReference>
<evidence type="ECO:0000313" key="5">
    <source>
        <dbReference type="EMBL" id="QDZ21879.1"/>
    </source>
</evidence>
<proteinExistence type="predicted"/>
<reference evidence="5 6" key="1">
    <citation type="submission" date="2018-07" db="EMBL/GenBank/DDBJ databases">
        <title>The complete nuclear genome of the prasinophyte Chloropicon primus (CCMP1205).</title>
        <authorList>
            <person name="Pombert J.-F."/>
            <person name="Otis C."/>
            <person name="Turmel M."/>
            <person name="Lemieux C."/>
        </authorList>
    </citation>
    <scope>NUCLEOTIDE SEQUENCE [LARGE SCALE GENOMIC DNA]</scope>
    <source>
        <strain evidence="5 6">CCMP1205</strain>
    </source>
</reference>
<dbReference type="InterPro" id="IPR018222">
    <property type="entry name" value="Nuclear_transport_factor_2_euk"/>
</dbReference>
<dbReference type="Pfam" id="PF02136">
    <property type="entry name" value="NTF2"/>
    <property type="match status" value="1"/>
</dbReference>
<feature type="region of interest" description="Disordered" evidence="2">
    <location>
        <begin position="239"/>
        <end position="293"/>
    </location>
</feature>
<feature type="compositionally biased region" description="Basic and acidic residues" evidence="2">
    <location>
        <begin position="283"/>
        <end position="293"/>
    </location>
</feature>
<dbReference type="PANTHER" id="PTHR10693">
    <property type="entry name" value="RAS GTPASE-ACTIVATING PROTEIN-BINDING PROTEIN"/>
    <property type="match status" value="1"/>
</dbReference>
<dbReference type="SUPFAM" id="SSF54427">
    <property type="entry name" value="NTF2-like"/>
    <property type="match status" value="1"/>
</dbReference>
<keyword evidence="6" id="KW-1185">Reference proteome</keyword>
<evidence type="ECO:0000256" key="1">
    <source>
        <dbReference type="ARBA" id="ARBA00022884"/>
    </source>
</evidence>